<evidence type="ECO:0000256" key="10">
    <source>
        <dbReference type="PIRSR" id="PIRSR601233-3"/>
    </source>
</evidence>
<comment type="catalytic activity">
    <reaction evidence="7">
        <text>a 3'-end 3'-phospho-ribonucleotide-RNA + a 5'-end dephospho-ribonucleoside-RNA + GTP = a ribonucleotidyl-ribonucleotide-RNA + GMP + diphosphate</text>
        <dbReference type="Rhea" id="RHEA:68076"/>
        <dbReference type="Rhea" id="RHEA-COMP:10463"/>
        <dbReference type="Rhea" id="RHEA-COMP:13936"/>
        <dbReference type="Rhea" id="RHEA-COMP:17355"/>
        <dbReference type="ChEBI" id="CHEBI:33019"/>
        <dbReference type="ChEBI" id="CHEBI:37565"/>
        <dbReference type="ChEBI" id="CHEBI:58115"/>
        <dbReference type="ChEBI" id="CHEBI:83062"/>
        <dbReference type="ChEBI" id="CHEBI:138284"/>
        <dbReference type="ChEBI" id="CHEBI:173118"/>
        <dbReference type="EC" id="6.5.1.8"/>
    </reaction>
</comment>
<dbReference type="InterPro" id="IPR011990">
    <property type="entry name" value="TPR-like_helical_dom_sf"/>
</dbReference>
<keyword evidence="3 10" id="KW-0479">Metal-binding</keyword>
<evidence type="ECO:0000256" key="7">
    <source>
        <dbReference type="ARBA" id="ARBA00047746"/>
    </source>
</evidence>
<dbReference type="InterPro" id="IPR001233">
    <property type="entry name" value="RtcB"/>
</dbReference>
<dbReference type="Proteomes" id="UP000187203">
    <property type="component" value="Unassembled WGS sequence"/>
</dbReference>
<evidence type="ECO:0000256" key="9">
    <source>
        <dbReference type="PIRSR" id="PIRSR601233-2"/>
    </source>
</evidence>
<keyword evidence="12" id="KW-1185">Reference proteome</keyword>
<feature type="binding site" evidence="10">
    <location>
        <position position="68"/>
    </location>
    <ligand>
        <name>Mn(2+)</name>
        <dbReference type="ChEBI" id="CHEBI:29035"/>
        <label>1</label>
    </ligand>
</feature>
<dbReference type="EC" id="6.5.1.8" evidence="1"/>
<dbReference type="PANTHER" id="PTHR43749:SF2">
    <property type="entry name" value="RNA-SPLICING LIGASE RTCB"/>
    <property type="match status" value="1"/>
</dbReference>
<dbReference type="InterPro" id="IPR036025">
    <property type="entry name" value="RtcB-like_sf"/>
</dbReference>
<feature type="binding site" evidence="9">
    <location>
        <begin position="146"/>
        <end position="150"/>
    </location>
    <ligand>
        <name>GMP</name>
        <dbReference type="ChEBI" id="CHEBI:58115"/>
    </ligand>
</feature>
<proteinExistence type="predicted"/>
<comment type="caution">
    <text evidence="11">The sequence shown here is derived from an EMBL/GenBank/DDBJ whole genome shotgun (WGS) entry which is preliminary data.</text>
</comment>
<feature type="binding site" evidence="9">
    <location>
        <begin position="290"/>
        <end position="293"/>
    </location>
    <ligand>
        <name>GMP</name>
        <dbReference type="ChEBI" id="CHEBI:58115"/>
    </ligand>
</feature>
<dbReference type="GO" id="GO:0006281">
    <property type="term" value="P:DNA repair"/>
    <property type="evidence" value="ECO:0007669"/>
    <property type="project" value="TreeGrafter"/>
</dbReference>
<dbReference type="GO" id="GO:0005525">
    <property type="term" value="F:GTP binding"/>
    <property type="evidence" value="ECO:0007669"/>
    <property type="project" value="UniProtKB-KW"/>
</dbReference>
<keyword evidence="2" id="KW-0436">Ligase</keyword>
<evidence type="ECO:0000256" key="5">
    <source>
        <dbReference type="ARBA" id="ARBA00023134"/>
    </source>
</evidence>
<feature type="binding site" evidence="10">
    <location>
        <position position="147"/>
    </location>
    <ligand>
        <name>Mn(2+)</name>
        <dbReference type="ChEBI" id="CHEBI:29035"/>
        <label>1</label>
    </ligand>
</feature>
<feature type="binding site" evidence="10">
    <location>
        <position position="258"/>
    </location>
    <ligand>
        <name>Mn(2+)</name>
        <dbReference type="ChEBI" id="CHEBI:29035"/>
        <label>2</label>
    </ligand>
</feature>
<dbReference type="Gene3D" id="3.90.1860.10">
    <property type="entry name" value="tRNA-splicing ligase RtcB"/>
    <property type="match status" value="1"/>
</dbReference>
<dbReference type="OrthoDB" id="10249697at2759"/>
<evidence type="ECO:0000256" key="1">
    <source>
        <dbReference type="ARBA" id="ARBA00012726"/>
    </source>
</evidence>
<name>A0A1R3KY54_9ROSI</name>
<keyword evidence="5 9" id="KW-0342">GTP-binding</keyword>
<dbReference type="AlphaFoldDB" id="A0A1R3KY54"/>
<dbReference type="GO" id="GO:0003909">
    <property type="term" value="F:DNA ligase activity"/>
    <property type="evidence" value="ECO:0007669"/>
    <property type="project" value="TreeGrafter"/>
</dbReference>
<evidence type="ECO:0000256" key="6">
    <source>
        <dbReference type="ARBA" id="ARBA00023211"/>
    </source>
</evidence>
<reference evidence="12" key="1">
    <citation type="submission" date="2013-09" db="EMBL/GenBank/DDBJ databases">
        <title>Corchorus olitorius genome sequencing.</title>
        <authorList>
            <person name="Alam M."/>
            <person name="Haque M.S."/>
            <person name="Islam M.S."/>
            <person name="Emdad E.M."/>
            <person name="Islam M.M."/>
            <person name="Ahmed B."/>
            <person name="Halim A."/>
            <person name="Hossen Q.M.M."/>
            <person name="Hossain M.Z."/>
            <person name="Ahmed R."/>
            <person name="Khan M.M."/>
            <person name="Islam R."/>
            <person name="Rashid M.M."/>
            <person name="Khan S.A."/>
            <person name="Rahman M.S."/>
            <person name="Alam M."/>
            <person name="Yahiya A.S."/>
            <person name="Khan M.S."/>
            <person name="Azam M.S."/>
            <person name="Haque T."/>
            <person name="Lashkar M.Z.H."/>
            <person name="Akhand A.I."/>
            <person name="Morshed G."/>
            <person name="Roy S."/>
            <person name="Uddin K.S."/>
            <person name="Rabeya T."/>
            <person name="Hossain A.S."/>
            <person name="Chowdhury A."/>
            <person name="Snigdha A.R."/>
            <person name="Mortoza M.S."/>
            <person name="Matin S.A."/>
            <person name="Hoque S.M.E."/>
            <person name="Islam M.K."/>
            <person name="Roy D.K."/>
            <person name="Haider R."/>
            <person name="Moosa M.M."/>
            <person name="Elias S.M."/>
            <person name="Hasan A.M."/>
            <person name="Jahan S."/>
            <person name="Shafiuddin M."/>
            <person name="Mahmood N."/>
            <person name="Shommy N.S."/>
        </authorList>
    </citation>
    <scope>NUCLEOTIDE SEQUENCE [LARGE SCALE GENOMIC DNA]</scope>
    <source>
        <strain evidence="12">cv. O-4</strain>
    </source>
</reference>
<evidence type="ECO:0000313" key="12">
    <source>
        <dbReference type="Proteomes" id="UP000187203"/>
    </source>
</evidence>
<dbReference type="GO" id="GO:0170057">
    <property type="term" value="F:RNA ligase (GTP) activity"/>
    <property type="evidence" value="ECO:0007669"/>
    <property type="project" value="UniProtKB-EC"/>
</dbReference>
<dbReference type="InterPro" id="IPR052915">
    <property type="entry name" value="RtcB-like"/>
</dbReference>
<protein>
    <recommendedName>
        <fullName evidence="1">3'-phosphate/5'-hydroxy nucleic acid ligase</fullName>
        <ecNumber evidence="1">6.5.1.8</ecNumber>
    </recommendedName>
</protein>
<dbReference type="Gene3D" id="1.25.40.10">
    <property type="entry name" value="Tetratricopeptide repeat domain"/>
    <property type="match status" value="1"/>
</dbReference>
<dbReference type="PANTHER" id="PTHR43749">
    <property type="entry name" value="RNA-SPLICING LIGASE RTCB"/>
    <property type="match status" value="1"/>
</dbReference>
<sequence>MLNTNRASFQIFGNNISDEAKNQLYTALKLPISTQGALMPDAHSGYGLPIGGVLAVENAVIPYGVGMDIGCRMSLSILDTPVSYLDGARDKYEKALAEHTKFGMYETHKSHVEHEIFDRDTFDMIPILRRLKGKAIKQMGTSGGGNHFVEFGEVEIIEEDEQIGLPKGKYLGILSHSGSRGLGAEIAQYYSRVAAEQCPLPKEAQQFAWLDLSTHLGLEYWTAMNLAGDYASACHDDIHRRLVKAVGGRVKSRIENHHNFAWKEIHNGKEVIVHRKGATPANENELGMIPGSMTAKGFIVRGKGNPDSLNSASHGAGRAHSRGECRSLFIQNDIKKELKLKNVTLMGGNAEEAPMAYKDINEVMNAQSDLVDILGTFQPRITWLGSICWTGKSTFRKLHKRSNWFIGVFELEGFPFAIGEQETFDCKIKGKGPGTKYHSASEKNAGNVEQSFADNYPYSLPECLEALNYALSYDPEDADSLCLMGRIYSEMLSDYEKAKLYFEEAMQYPYFRRKEEALPML</sequence>
<dbReference type="Pfam" id="PF01139">
    <property type="entry name" value="RtcB"/>
    <property type="match status" value="2"/>
</dbReference>
<dbReference type="SUPFAM" id="SSF48452">
    <property type="entry name" value="TPR-like"/>
    <property type="match status" value="1"/>
</dbReference>
<organism evidence="11 12">
    <name type="scientific">Corchorus olitorius</name>
    <dbReference type="NCBI Taxonomy" id="93759"/>
    <lineage>
        <taxon>Eukaryota</taxon>
        <taxon>Viridiplantae</taxon>
        <taxon>Streptophyta</taxon>
        <taxon>Embryophyta</taxon>
        <taxon>Tracheophyta</taxon>
        <taxon>Spermatophyta</taxon>
        <taxon>Magnoliopsida</taxon>
        <taxon>eudicotyledons</taxon>
        <taxon>Gunneridae</taxon>
        <taxon>Pentapetalae</taxon>
        <taxon>rosids</taxon>
        <taxon>malvids</taxon>
        <taxon>Malvales</taxon>
        <taxon>Malvaceae</taxon>
        <taxon>Grewioideae</taxon>
        <taxon>Apeibeae</taxon>
        <taxon>Corchorus</taxon>
    </lineage>
</organism>
<dbReference type="GO" id="GO:0030145">
    <property type="term" value="F:manganese ion binding"/>
    <property type="evidence" value="ECO:0007669"/>
    <property type="project" value="TreeGrafter"/>
</dbReference>
<feature type="binding site" evidence="10">
    <location>
        <position position="176"/>
    </location>
    <ligand>
        <name>Mn(2+)</name>
        <dbReference type="ChEBI" id="CHEBI:29035"/>
        <label>2</label>
    </ligand>
</feature>
<keyword evidence="4 9" id="KW-0547">Nucleotide-binding</keyword>
<evidence type="ECO:0000256" key="4">
    <source>
        <dbReference type="ARBA" id="ARBA00022741"/>
    </source>
</evidence>
<evidence type="ECO:0000256" key="8">
    <source>
        <dbReference type="PIRSR" id="PIRSR601233-1"/>
    </source>
</evidence>
<keyword evidence="6 10" id="KW-0464">Manganese</keyword>
<feature type="binding site" evidence="9">
    <location>
        <begin position="258"/>
        <end position="259"/>
    </location>
    <ligand>
        <name>GMP</name>
        <dbReference type="ChEBI" id="CHEBI:58115"/>
    </ligand>
</feature>
<evidence type="ECO:0000256" key="3">
    <source>
        <dbReference type="ARBA" id="ARBA00022723"/>
    </source>
</evidence>
<feature type="active site" description="GMP-histidine intermediate" evidence="8">
    <location>
        <position position="314"/>
    </location>
</feature>
<dbReference type="GO" id="GO:0006396">
    <property type="term" value="P:RNA processing"/>
    <property type="evidence" value="ECO:0007669"/>
    <property type="project" value="InterPro"/>
</dbReference>
<evidence type="ECO:0000256" key="2">
    <source>
        <dbReference type="ARBA" id="ARBA00022598"/>
    </source>
</evidence>
<feature type="binding site" evidence="9">
    <location>
        <begin position="314"/>
        <end position="317"/>
    </location>
    <ligand>
        <name>GMP</name>
        <dbReference type="ChEBI" id="CHEBI:58115"/>
    </ligand>
</feature>
<dbReference type="GO" id="GO:0042245">
    <property type="term" value="P:RNA repair"/>
    <property type="evidence" value="ECO:0007669"/>
    <property type="project" value="TreeGrafter"/>
</dbReference>
<comment type="cofactor">
    <cofactor evidence="10">
        <name>Mn(2+)</name>
        <dbReference type="ChEBI" id="CHEBI:29035"/>
    </cofactor>
    <text evidence="10">Binds 2 manganese ions per subunit.</text>
</comment>
<gene>
    <name evidence="11" type="ORF">COLO4_03568</name>
</gene>
<dbReference type="STRING" id="93759.A0A1R3KY54"/>
<dbReference type="SUPFAM" id="SSF103365">
    <property type="entry name" value="Hypothetical protein PH1602"/>
    <property type="match status" value="1"/>
</dbReference>
<dbReference type="EMBL" id="AWUE01010056">
    <property type="protein sequence ID" value="OMP11958.1"/>
    <property type="molecule type" value="Genomic_DNA"/>
</dbReference>
<evidence type="ECO:0000313" key="11">
    <source>
        <dbReference type="EMBL" id="OMP11958.1"/>
    </source>
</evidence>
<accession>A0A1R3KY54</accession>